<evidence type="ECO:0000313" key="3">
    <source>
        <dbReference type="EMBL" id="MEV0970890.1"/>
    </source>
</evidence>
<dbReference type="EC" id="2.1.-.-" evidence="3"/>
<accession>A0ABV3GGX4</accession>
<organism evidence="3 4">
    <name type="scientific">Microtetraspora glauca</name>
    <dbReference type="NCBI Taxonomy" id="1996"/>
    <lineage>
        <taxon>Bacteria</taxon>
        <taxon>Bacillati</taxon>
        <taxon>Actinomycetota</taxon>
        <taxon>Actinomycetes</taxon>
        <taxon>Streptosporangiales</taxon>
        <taxon>Streptosporangiaceae</taxon>
        <taxon>Microtetraspora</taxon>
    </lineage>
</organism>
<reference evidence="3 4" key="1">
    <citation type="submission" date="2024-06" db="EMBL/GenBank/DDBJ databases">
        <title>The Natural Products Discovery Center: Release of the First 8490 Sequenced Strains for Exploring Actinobacteria Biosynthetic Diversity.</title>
        <authorList>
            <person name="Kalkreuter E."/>
            <person name="Kautsar S.A."/>
            <person name="Yang D."/>
            <person name="Bader C.D."/>
            <person name="Teijaro C.N."/>
            <person name="Fluegel L."/>
            <person name="Davis C.M."/>
            <person name="Simpson J.R."/>
            <person name="Lauterbach L."/>
            <person name="Steele A.D."/>
            <person name="Gui C."/>
            <person name="Meng S."/>
            <person name="Li G."/>
            <person name="Viehrig K."/>
            <person name="Ye F."/>
            <person name="Su P."/>
            <person name="Kiefer A.F."/>
            <person name="Nichols A."/>
            <person name="Cepeda A.J."/>
            <person name="Yan W."/>
            <person name="Fan B."/>
            <person name="Jiang Y."/>
            <person name="Adhikari A."/>
            <person name="Zheng C.-J."/>
            <person name="Schuster L."/>
            <person name="Cowan T.M."/>
            <person name="Smanski M.J."/>
            <person name="Chevrette M.G."/>
            <person name="De Carvalho L.P.S."/>
            <person name="Shen B."/>
        </authorList>
    </citation>
    <scope>NUCLEOTIDE SEQUENCE [LARGE SCALE GENOMIC DNA]</scope>
    <source>
        <strain evidence="3 4">NPDC050100</strain>
    </source>
</reference>
<proteinExistence type="predicted"/>
<gene>
    <name evidence="3" type="ORF">AB0I59_19865</name>
</gene>
<dbReference type="InterPro" id="IPR029063">
    <property type="entry name" value="SAM-dependent_MTases_sf"/>
</dbReference>
<dbReference type="GO" id="GO:0032259">
    <property type="term" value="P:methylation"/>
    <property type="evidence" value="ECO:0007669"/>
    <property type="project" value="UniProtKB-KW"/>
</dbReference>
<dbReference type="InterPro" id="IPR050508">
    <property type="entry name" value="Methyltransf_Superfamily"/>
</dbReference>
<comment type="caution">
    <text evidence="3">The sequence shown here is derived from an EMBL/GenBank/DDBJ whole genome shotgun (WGS) entry which is preliminary data.</text>
</comment>
<dbReference type="SUPFAM" id="SSF53335">
    <property type="entry name" value="S-adenosyl-L-methionine-dependent methyltransferases"/>
    <property type="match status" value="1"/>
</dbReference>
<dbReference type="Proteomes" id="UP001551675">
    <property type="component" value="Unassembled WGS sequence"/>
</dbReference>
<sequence length="320" mass="33879">MTYEHPLAYVLGLEGIALMRSYTGEHDRAFVEARLAEIRTFLDDDSLADTAVEVARVDTVEGYRIWAQTYDGPNTAFDLDEPFIREIVDALPVGDALDAACGTGRMAAYLAGRGHRVRGVDLSPDMLERARQRVPQAEFRLGDLSSLPVPDASVDLVVCSLALTHVPVLDPVLSEFARVLRPGGGTARADRRPGALGRVAVGSVRPGARGGARGHRRDAVDAVLALSALASSPRPPRSPRPRGSALFVVLRSRGPFPPYADGPQWGPMSSDGAEDEGGLRAAEAGVGRSHSQPLGAPARTEGGDWSAGDGVRSGRGSFGR</sequence>
<dbReference type="Pfam" id="PF08241">
    <property type="entry name" value="Methyltransf_11"/>
    <property type="match status" value="1"/>
</dbReference>
<keyword evidence="4" id="KW-1185">Reference proteome</keyword>
<dbReference type="InterPro" id="IPR013216">
    <property type="entry name" value="Methyltransf_11"/>
</dbReference>
<feature type="region of interest" description="Disordered" evidence="1">
    <location>
        <begin position="258"/>
        <end position="320"/>
    </location>
</feature>
<evidence type="ECO:0000313" key="4">
    <source>
        <dbReference type="Proteomes" id="UP001551675"/>
    </source>
</evidence>
<dbReference type="RefSeq" id="WP_358134629.1">
    <property type="nucleotide sequence ID" value="NZ_JBFALK010000010.1"/>
</dbReference>
<evidence type="ECO:0000259" key="2">
    <source>
        <dbReference type="Pfam" id="PF08241"/>
    </source>
</evidence>
<evidence type="ECO:0000256" key="1">
    <source>
        <dbReference type="SAM" id="MobiDB-lite"/>
    </source>
</evidence>
<dbReference type="CDD" id="cd02440">
    <property type="entry name" value="AdoMet_MTases"/>
    <property type="match status" value="1"/>
</dbReference>
<dbReference type="EMBL" id="JBFALK010000010">
    <property type="protein sequence ID" value="MEV0970890.1"/>
    <property type="molecule type" value="Genomic_DNA"/>
</dbReference>
<feature type="compositionally biased region" description="Gly residues" evidence="1">
    <location>
        <begin position="311"/>
        <end position="320"/>
    </location>
</feature>
<keyword evidence="3" id="KW-0808">Transferase</keyword>
<feature type="domain" description="Methyltransferase type 11" evidence="2">
    <location>
        <begin position="97"/>
        <end position="184"/>
    </location>
</feature>
<protein>
    <submittedName>
        <fullName evidence="3">Class I SAM-dependent methyltransferase</fullName>
        <ecNumber evidence="3">2.1.-.-</ecNumber>
    </submittedName>
</protein>
<name>A0ABV3GGX4_MICGL</name>
<keyword evidence="3" id="KW-0489">Methyltransferase</keyword>
<dbReference type="PANTHER" id="PTHR42912">
    <property type="entry name" value="METHYLTRANSFERASE"/>
    <property type="match status" value="1"/>
</dbReference>
<dbReference type="Gene3D" id="3.40.50.150">
    <property type="entry name" value="Vaccinia Virus protein VP39"/>
    <property type="match status" value="1"/>
</dbReference>
<dbReference type="GO" id="GO:0008168">
    <property type="term" value="F:methyltransferase activity"/>
    <property type="evidence" value="ECO:0007669"/>
    <property type="project" value="UniProtKB-KW"/>
</dbReference>